<reference evidence="2 3" key="1">
    <citation type="submission" date="2019-06" db="EMBL/GenBank/DDBJ databases">
        <title>Draft genomes of female and male turbot (Scophthalmus maximus).</title>
        <authorList>
            <person name="Xu H."/>
            <person name="Xu X.-W."/>
            <person name="Shao C."/>
            <person name="Chen S."/>
        </authorList>
    </citation>
    <scope>NUCLEOTIDE SEQUENCE [LARGE SCALE GENOMIC DNA]</scope>
    <source>
        <strain evidence="2">Ysfricsl-2016a</strain>
        <tissue evidence="2">Blood</tissue>
    </source>
</reference>
<evidence type="ECO:0000313" key="2">
    <source>
        <dbReference type="EMBL" id="KAF0036304.1"/>
    </source>
</evidence>
<protein>
    <submittedName>
        <fullName evidence="2">Uncharacterized protein</fullName>
    </submittedName>
</protein>
<dbReference type="AlphaFoldDB" id="A0A6A4SZ34"/>
<accession>A0A6A4SZ34</accession>
<dbReference type="Proteomes" id="UP000438429">
    <property type="component" value="Unassembled WGS sequence"/>
</dbReference>
<dbReference type="EMBL" id="VEVO01000010">
    <property type="protein sequence ID" value="KAF0036304.1"/>
    <property type="molecule type" value="Genomic_DNA"/>
</dbReference>
<evidence type="ECO:0000256" key="1">
    <source>
        <dbReference type="SAM" id="MobiDB-lite"/>
    </source>
</evidence>
<organism evidence="2 3">
    <name type="scientific">Scophthalmus maximus</name>
    <name type="common">Turbot</name>
    <name type="synonym">Psetta maxima</name>
    <dbReference type="NCBI Taxonomy" id="52904"/>
    <lineage>
        <taxon>Eukaryota</taxon>
        <taxon>Metazoa</taxon>
        <taxon>Chordata</taxon>
        <taxon>Craniata</taxon>
        <taxon>Vertebrata</taxon>
        <taxon>Euteleostomi</taxon>
        <taxon>Actinopterygii</taxon>
        <taxon>Neopterygii</taxon>
        <taxon>Teleostei</taxon>
        <taxon>Neoteleostei</taxon>
        <taxon>Acanthomorphata</taxon>
        <taxon>Carangaria</taxon>
        <taxon>Pleuronectiformes</taxon>
        <taxon>Pleuronectoidei</taxon>
        <taxon>Scophthalmidae</taxon>
        <taxon>Scophthalmus</taxon>
    </lineage>
</organism>
<evidence type="ECO:0000313" key="3">
    <source>
        <dbReference type="Proteomes" id="UP000438429"/>
    </source>
</evidence>
<sequence length="75" mass="8069">MLASHVANLSIHEDVNSCEENNAVHLAFFNSNPRGPPTPPGSSGPATTRRRSDKSHGEQLTEISPRRGPSIRAPL</sequence>
<name>A0A6A4SZ34_SCOMX</name>
<comment type="caution">
    <text evidence="2">The sequence shown here is derived from an EMBL/GenBank/DDBJ whole genome shotgun (WGS) entry which is preliminary data.</text>
</comment>
<feature type="region of interest" description="Disordered" evidence="1">
    <location>
        <begin position="28"/>
        <end position="75"/>
    </location>
</feature>
<gene>
    <name evidence="2" type="ORF">F2P81_011616</name>
</gene>
<proteinExistence type="predicted"/>